<dbReference type="Gene3D" id="3.10.180.10">
    <property type="entry name" value="2,3-Dihydroxybiphenyl 1,2-Dioxygenase, domain 1"/>
    <property type="match status" value="1"/>
</dbReference>
<dbReference type="SUPFAM" id="SSF54593">
    <property type="entry name" value="Glyoxalase/Bleomycin resistance protein/Dihydroxybiphenyl dioxygenase"/>
    <property type="match status" value="1"/>
</dbReference>
<dbReference type="EMBL" id="JARYZI010000006">
    <property type="protein sequence ID" value="MDH8678682.1"/>
    <property type="molecule type" value="Genomic_DNA"/>
</dbReference>
<dbReference type="InterPro" id="IPR029068">
    <property type="entry name" value="Glyas_Bleomycin-R_OHBP_Dase"/>
</dbReference>
<dbReference type="Pfam" id="PF00903">
    <property type="entry name" value="Glyoxalase"/>
    <property type="match status" value="1"/>
</dbReference>
<accession>A0ABT6NE20</accession>
<protein>
    <recommendedName>
        <fullName evidence="1">Glyoxalase/fosfomycin resistance/dioxygenase domain-containing protein</fullName>
    </recommendedName>
</protein>
<keyword evidence="3" id="KW-1185">Reference proteome</keyword>
<evidence type="ECO:0000259" key="1">
    <source>
        <dbReference type="Pfam" id="PF00903"/>
    </source>
</evidence>
<evidence type="ECO:0000313" key="3">
    <source>
        <dbReference type="Proteomes" id="UP001158045"/>
    </source>
</evidence>
<proteinExistence type="predicted"/>
<evidence type="ECO:0000313" key="2">
    <source>
        <dbReference type="EMBL" id="MDH8678682.1"/>
    </source>
</evidence>
<dbReference type="PANTHER" id="PTHR33990:SF1">
    <property type="entry name" value="PROTEIN YJDN"/>
    <property type="match status" value="1"/>
</dbReference>
<dbReference type="Proteomes" id="UP001158045">
    <property type="component" value="Unassembled WGS sequence"/>
</dbReference>
<sequence>MHAALGIGDEEIYLSDTFPGMKIKPGNAIEINITLDSETELRLLFDKLATGGKVQMPIDKMFWGSLFGSLTDKFGIGWNLDYELKSE</sequence>
<dbReference type="PANTHER" id="PTHR33990">
    <property type="entry name" value="PROTEIN YJDN-RELATED"/>
    <property type="match status" value="1"/>
</dbReference>
<comment type="caution">
    <text evidence="2">The sequence shown here is derived from an EMBL/GenBank/DDBJ whole genome shotgun (WGS) entry which is preliminary data.</text>
</comment>
<gene>
    <name evidence="2" type="ORF">QE109_11015</name>
</gene>
<reference evidence="2 3" key="1">
    <citation type="submission" date="2023-04" db="EMBL/GenBank/DDBJ databases">
        <title>Fusibacter bizertensis strain WBS, isolated from littoral bottom sediments of the Arctic seas - biochemical and genomic analysis.</title>
        <authorList>
            <person name="Brioukhanov A.L."/>
        </authorList>
    </citation>
    <scope>NUCLEOTIDE SEQUENCE [LARGE SCALE GENOMIC DNA]</scope>
    <source>
        <strain evidence="2 3">WBS</strain>
    </source>
</reference>
<name>A0ABT6NE20_9FIRM</name>
<feature type="domain" description="Glyoxalase/fosfomycin resistance/dioxygenase" evidence="1">
    <location>
        <begin position="30"/>
        <end position="79"/>
    </location>
</feature>
<dbReference type="InterPro" id="IPR004360">
    <property type="entry name" value="Glyas_Fos-R_dOase_dom"/>
</dbReference>
<organism evidence="2 3">
    <name type="scientific">Fusibacter bizertensis</name>
    <dbReference type="NCBI Taxonomy" id="1488331"/>
    <lineage>
        <taxon>Bacteria</taxon>
        <taxon>Bacillati</taxon>
        <taxon>Bacillota</taxon>
        <taxon>Clostridia</taxon>
        <taxon>Eubacteriales</taxon>
        <taxon>Eubacteriales Family XII. Incertae Sedis</taxon>
        <taxon>Fusibacter</taxon>
    </lineage>
</organism>